<dbReference type="InterPro" id="IPR006675">
    <property type="entry name" value="HDIG_dom"/>
</dbReference>
<evidence type="ECO:0000313" key="3">
    <source>
        <dbReference type="Proteomes" id="UP000017819"/>
    </source>
</evidence>
<feature type="domain" description="HD" evidence="1">
    <location>
        <begin position="77"/>
        <end position="188"/>
    </location>
</feature>
<accession>V4QVM7</accession>
<dbReference type="SUPFAM" id="SSF109604">
    <property type="entry name" value="HD-domain/PDEase-like"/>
    <property type="match status" value="1"/>
</dbReference>
<organism evidence="2 3">
    <name type="scientific">Lutibaculum baratangense AMV1</name>
    <dbReference type="NCBI Taxonomy" id="631454"/>
    <lineage>
        <taxon>Bacteria</taxon>
        <taxon>Pseudomonadati</taxon>
        <taxon>Pseudomonadota</taxon>
        <taxon>Alphaproteobacteria</taxon>
        <taxon>Hyphomicrobiales</taxon>
        <taxon>Tepidamorphaceae</taxon>
        <taxon>Lutibaculum</taxon>
    </lineage>
</organism>
<gene>
    <name evidence="2" type="ORF">N177_3042</name>
</gene>
<dbReference type="CDD" id="cd00077">
    <property type="entry name" value="HDc"/>
    <property type="match status" value="1"/>
</dbReference>
<evidence type="ECO:0000259" key="1">
    <source>
        <dbReference type="Pfam" id="PF01966"/>
    </source>
</evidence>
<dbReference type="eggNOG" id="COG1418">
    <property type="taxonomic scope" value="Bacteria"/>
</dbReference>
<protein>
    <recommendedName>
        <fullName evidence="1">HD domain-containing protein</fullName>
    </recommendedName>
</protein>
<dbReference type="AlphaFoldDB" id="V4QVM7"/>
<keyword evidence="3" id="KW-1185">Reference proteome</keyword>
<dbReference type="Proteomes" id="UP000017819">
    <property type="component" value="Unassembled WGS sequence"/>
</dbReference>
<evidence type="ECO:0000313" key="2">
    <source>
        <dbReference type="EMBL" id="ESR23812.1"/>
    </source>
</evidence>
<dbReference type="EMBL" id="AWXZ01000038">
    <property type="protein sequence ID" value="ESR23812.1"/>
    <property type="molecule type" value="Genomic_DNA"/>
</dbReference>
<dbReference type="STRING" id="631454.N177_3042"/>
<name>V4QVM7_9HYPH</name>
<reference evidence="2 3" key="1">
    <citation type="journal article" date="2014" name="Genome Announc.">
        <title>Draft Genome Sequence of Lutibaculum baratangense Strain AMV1T, Isolated from a Mud Volcano in Andamans, India.</title>
        <authorList>
            <person name="Singh A."/>
            <person name="Sreenivas A."/>
            <person name="Sathyanarayana Reddy G."/>
            <person name="Pinnaka A.K."/>
            <person name="Shivaji S."/>
        </authorList>
    </citation>
    <scope>NUCLEOTIDE SEQUENCE [LARGE SCALE GENOMIC DNA]</scope>
    <source>
        <strain evidence="2 3">AMV1</strain>
    </source>
</reference>
<dbReference type="Pfam" id="PF01966">
    <property type="entry name" value="HD"/>
    <property type="match status" value="1"/>
</dbReference>
<sequence length="216" mass="23666">MKLSSYEEMLARVDDPLRERIAAELPELGEIRDAELKAGCIEAWAVAIANSSYGSIADIPPAGNPEKMIQKSGDQTDHIRGVTRLSIVIADEMASSAPDLPIDRDILVAGGICHDVGKPWEFDPENRRRWKGDRARHGLPSLRHPTYGAHICLIVGLPEEVAHIAAGHSGEGELMIRSLENTIVHMADIGYWQIMLAGGMIQDGTISDKYKRPLSL</sequence>
<dbReference type="Gene3D" id="1.10.3210.10">
    <property type="entry name" value="Hypothetical protein af1432"/>
    <property type="match status" value="1"/>
</dbReference>
<comment type="caution">
    <text evidence="2">The sequence shown here is derived from an EMBL/GenBank/DDBJ whole genome shotgun (WGS) entry which is preliminary data.</text>
</comment>
<dbReference type="InterPro" id="IPR003607">
    <property type="entry name" value="HD/PDEase_dom"/>
</dbReference>
<proteinExistence type="predicted"/>
<dbReference type="NCBIfam" id="TIGR00277">
    <property type="entry name" value="HDIG"/>
    <property type="match status" value="1"/>
</dbReference>
<dbReference type="InterPro" id="IPR006674">
    <property type="entry name" value="HD_domain"/>
</dbReference>